<dbReference type="Proteomes" id="UP000254508">
    <property type="component" value="Plasmid unnamed"/>
</dbReference>
<proteinExistence type="predicted"/>
<dbReference type="KEGG" id="err:DVR09_15005"/>
<dbReference type="InterPro" id="IPR036157">
    <property type="entry name" value="dUTPase-like_sf"/>
</dbReference>
<geneLocation type="plasmid" evidence="1 2">
    <name>unnamed</name>
</geneLocation>
<organism evidence="1 2">
    <name type="scientific">Erythrobacter aureus</name>
    <dbReference type="NCBI Taxonomy" id="2182384"/>
    <lineage>
        <taxon>Bacteria</taxon>
        <taxon>Pseudomonadati</taxon>
        <taxon>Pseudomonadota</taxon>
        <taxon>Alphaproteobacteria</taxon>
        <taxon>Sphingomonadales</taxon>
        <taxon>Erythrobacteraceae</taxon>
        <taxon>Erythrobacter/Porphyrobacter group</taxon>
        <taxon>Erythrobacter</taxon>
    </lineage>
</organism>
<keyword evidence="1" id="KW-0614">Plasmid</keyword>
<sequence>MDLKLQGSSITFAQEDVMIGGNRLALLADIDKVETIKPGQFARIPTPIAFTGDGNTIALIDMHAGRLSHALNEHEENVPAQGEYFLPPIGEETTVFVDVLNETTATLMIRPGMSIGVMTLVNLGAADEPAVQQNEPQAANAISISAVFAPEFINENYVPTQNDPLNPGVALRADIEEPFTLPAGATRSFFTGFYPEIPQGYEAQARIGNLDERVTATLGKQIADRPAVVFLSNLTGADVTVEPADIIARFVLTPVARAAFDFTTSAAQPAGTAAAR</sequence>
<dbReference type="OrthoDB" id="9849797at2"/>
<protein>
    <submittedName>
        <fullName evidence="1">Uncharacterized protein</fullName>
    </submittedName>
</protein>
<gene>
    <name evidence="1" type="ORF">DVR09_15005</name>
</gene>
<accession>A0A345YIL1</accession>
<keyword evidence="2" id="KW-1185">Reference proteome</keyword>
<dbReference type="EMBL" id="CP031358">
    <property type="protein sequence ID" value="AXK43763.1"/>
    <property type="molecule type" value="Genomic_DNA"/>
</dbReference>
<evidence type="ECO:0000313" key="1">
    <source>
        <dbReference type="EMBL" id="AXK43763.1"/>
    </source>
</evidence>
<dbReference type="SUPFAM" id="SSF51283">
    <property type="entry name" value="dUTPase-like"/>
    <property type="match status" value="1"/>
</dbReference>
<dbReference type="AlphaFoldDB" id="A0A345YIL1"/>
<evidence type="ECO:0000313" key="2">
    <source>
        <dbReference type="Proteomes" id="UP000254508"/>
    </source>
</evidence>
<name>A0A345YIL1_9SPHN</name>
<dbReference type="RefSeq" id="WP_115418076.1">
    <property type="nucleotide sequence ID" value="NZ_CP031358.1"/>
</dbReference>
<reference evidence="1 2" key="1">
    <citation type="submission" date="2018-07" db="EMBL/GenBank/DDBJ databases">
        <title>Genome sequence of Erythrobacter strain YH-07, an antagonistic bacterium isolated from Yellow Sea.</title>
        <authorList>
            <person name="Tang T."/>
            <person name="Liu Q."/>
            <person name="Sun X."/>
        </authorList>
    </citation>
    <scope>NUCLEOTIDE SEQUENCE [LARGE SCALE GENOMIC DNA]</scope>
    <source>
        <strain evidence="1 2">YH-07</strain>
        <plasmid evidence="1 2">unnamed</plasmid>
    </source>
</reference>